<keyword evidence="5" id="KW-0732">Signal</keyword>
<dbReference type="InterPro" id="IPR000070">
    <property type="entry name" value="Pectinesterase_cat"/>
</dbReference>
<reference evidence="7 8" key="1">
    <citation type="submission" date="2024-04" db="EMBL/GenBank/DDBJ databases">
        <title>New Clade of Flavobacterium.</title>
        <authorList>
            <person name="Matos L."/>
            <person name="Proenca D.N."/>
            <person name="Fransisco R.M."/>
            <person name="Chung A.P."/>
            <person name="Maccario L."/>
            <person name="Sorensen S.J."/>
            <person name="Morais P.V."/>
        </authorList>
    </citation>
    <scope>NUCLEOTIDE SEQUENCE [LARGE SCALE GENOMIC DNA]</scope>
    <source>
        <strain evidence="7 8">FBOR7N2.3</strain>
    </source>
</reference>
<dbReference type="EC" id="3.1.1.11" evidence="5"/>
<protein>
    <recommendedName>
        <fullName evidence="5">Pectinesterase</fullName>
        <ecNumber evidence="5">3.1.1.11</ecNumber>
    </recommendedName>
</protein>
<proteinExistence type="inferred from homology"/>
<evidence type="ECO:0000256" key="3">
    <source>
        <dbReference type="ARBA" id="ARBA00023085"/>
    </source>
</evidence>
<sequence>MKNTIRLKYILFFLFTTQFFFAQTSNPEKYKYQFTVAKDGSGEFKYIQDAIDAMRKFPLAPIILYIKNGVYNEKIELSANNTDVTFIGESVDKTIISFNDYSGRGKMGTFDSYTVKISGNRFKAENITFENAAGRVGQAVALYVDADKAVFKNCKFLGNQDTIYHGGEYARQYFVDCHIEGTTDFIFGPATAVFKNCTLLCKANSYITAPNTPKDKEFGFVFIDCKVSVTNEVDKMYLGRPWRAWAKSVFIKCELPKQIAPQAWDNWGDSDNEKTTFFAEYECTGEGFKPKERASWTHQLKKSEAERYTLKNILGSNSKSSEKEWYEL</sequence>
<dbReference type="EMBL" id="JBCFQK010000009">
    <property type="protein sequence ID" value="MFA9194304.1"/>
    <property type="molecule type" value="Genomic_DNA"/>
</dbReference>
<feature type="chain" id="PRO_5044975409" description="Pectinesterase" evidence="5">
    <location>
        <begin position="23"/>
        <end position="328"/>
    </location>
</feature>
<dbReference type="PROSITE" id="PS00800">
    <property type="entry name" value="PECTINESTERASE_1"/>
    <property type="match status" value="1"/>
</dbReference>
<dbReference type="PANTHER" id="PTHR31321">
    <property type="entry name" value="ACYL-COA THIOESTER HYDROLASE YBHC-RELATED"/>
    <property type="match status" value="1"/>
</dbReference>
<comment type="caution">
    <text evidence="7">The sequence shown here is derived from an EMBL/GenBank/DDBJ whole genome shotgun (WGS) entry which is preliminary data.</text>
</comment>
<evidence type="ECO:0000259" key="6">
    <source>
        <dbReference type="Pfam" id="PF01095"/>
    </source>
</evidence>
<keyword evidence="8" id="KW-1185">Reference proteome</keyword>
<feature type="active site" evidence="4">
    <location>
        <position position="184"/>
    </location>
</feature>
<name>A0ABV4TJM2_9FLAO</name>
<dbReference type="PANTHER" id="PTHR31321:SF57">
    <property type="entry name" value="PECTINESTERASE 53-RELATED"/>
    <property type="match status" value="1"/>
</dbReference>
<dbReference type="Proteomes" id="UP001574170">
    <property type="component" value="Unassembled WGS sequence"/>
</dbReference>
<evidence type="ECO:0000256" key="1">
    <source>
        <dbReference type="ARBA" id="ARBA00008891"/>
    </source>
</evidence>
<accession>A0ABV4TJM2</accession>
<evidence type="ECO:0000256" key="2">
    <source>
        <dbReference type="ARBA" id="ARBA00022801"/>
    </source>
</evidence>
<dbReference type="Pfam" id="PF01095">
    <property type="entry name" value="Pectinesterase"/>
    <property type="match status" value="1"/>
</dbReference>
<evidence type="ECO:0000256" key="4">
    <source>
        <dbReference type="PROSITE-ProRule" id="PRU10040"/>
    </source>
</evidence>
<comment type="pathway">
    <text evidence="5">Glycan metabolism; pectin degradation; 2-dehydro-3-deoxy-D-gluconate from pectin: step 1/5.</text>
</comment>
<dbReference type="InterPro" id="IPR018040">
    <property type="entry name" value="Pectinesterase_Tyr_AS"/>
</dbReference>
<dbReference type="SUPFAM" id="SSF51126">
    <property type="entry name" value="Pectin lyase-like"/>
    <property type="match status" value="1"/>
</dbReference>
<gene>
    <name evidence="7" type="ORF">AAGV33_07790</name>
</gene>
<dbReference type="InterPro" id="IPR033131">
    <property type="entry name" value="Pectinesterase_Asp_AS"/>
</dbReference>
<evidence type="ECO:0000313" key="7">
    <source>
        <dbReference type="EMBL" id="MFA9194304.1"/>
    </source>
</evidence>
<comment type="similarity">
    <text evidence="1">Belongs to the pectinesterase family.</text>
</comment>
<dbReference type="PROSITE" id="PS00503">
    <property type="entry name" value="PECTINESTERASE_2"/>
    <property type="match status" value="1"/>
</dbReference>
<dbReference type="InterPro" id="IPR011050">
    <property type="entry name" value="Pectin_lyase_fold/virulence"/>
</dbReference>
<organism evidence="7 8">
    <name type="scientific">Flavobacterium magnesitis</name>
    <dbReference type="NCBI Taxonomy" id="3138077"/>
    <lineage>
        <taxon>Bacteria</taxon>
        <taxon>Pseudomonadati</taxon>
        <taxon>Bacteroidota</taxon>
        <taxon>Flavobacteriia</taxon>
        <taxon>Flavobacteriales</taxon>
        <taxon>Flavobacteriaceae</taxon>
        <taxon>Flavobacterium</taxon>
    </lineage>
</organism>
<dbReference type="Gene3D" id="2.160.20.10">
    <property type="entry name" value="Single-stranded right-handed beta-helix, Pectin lyase-like"/>
    <property type="match status" value="1"/>
</dbReference>
<evidence type="ECO:0000313" key="8">
    <source>
        <dbReference type="Proteomes" id="UP001574170"/>
    </source>
</evidence>
<feature type="domain" description="Pectinesterase catalytic" evidence="6">
    <location>
        <begin position="34"/>
        <end position="315"/>
    </location>
</feature>
<feature type="signal peptide" evidence="5">
    <location>
        <begin position="1"/>
        <end position="22"/>
    </location>
</feature>
<comment type="catalytic activity">
    <reaction evidence="5">
        <text>[(1-&gt;4)-alpha-D-galacturonosyl methyl ester](n) + n H2O = [(1-&gt;4)-alpha-D-galacturonosyl](n) + n methanol + n H(+)</text>
        <dbReference type="Rhea" id="RHEA:22380"/>
        <dbReference type="Rhea" id="RHEA-COMP:14570"/>
        <dbReference type="Rhea" id="RHEA-COMP:14573"/>
        <dbReference type="ChEBI" id="CHEBI:15377"/>
        <dbReference type="ChEBI" id="CHEBI:15378"/>
        <dbReference type="ChEBI" id="CHEBI:17790"/>
        <dbReference type="ChEBI" id="CHEBI:140522"/>
        <dbReference type="ChEBI" id="CHEBI:140523"/>
        <dbReference type="EC" id="3.1.1.11"/>
    </reaction>
</comment>
<dbReference type="InterPro" id="IPR012334">
    <property type="entry name" value="Pectin_lyas_fold"/>
</dbReference>
<keyword evidence="2 5" id="KW-0378">Hydrolase</keyword>
<dbReference type="RefSeq" id="WP_373391408.1">
    <property type="nucleotide sequence ID" value="NZ_JBCFQJ010000010.1"/>
</dbReference>
<evidence type="ECO:0000256" key="5">
    <source>
        <dbReference type="RuleBase" id="RU000589"/>
    </source>
</evidence>
<keyword evidence="3 5" id="KW-0063">Aspartyl esterase</keyword>